<organism evidence="3">
    <name type="scientific">freshwater metagenome</name>
    <dbReference type="NCBI Taxonomy" id="449393"/>
    <lineage>
        <taxon>unclassified sequences</taxon>
        <taxon>metagenomes</taxon>
        <taxon>ecological metagenomes</taxon>
    </lineage>
</organism>
<feature type="domain" description="Smf/DprA SLOG" evidence="2">
    <location>
        <begin position="79"/>
        <end position="291"/>
    </location>
</feature>
<accession>A0A6J7DRB1</accession>
<dbReference type="SUPFAM" id="SSF102405">
    <property type="entry name" value="MCP/YpsA-like"/>
    <property type="match status" value="1"/>
</dbReference>
<reference evidence="3" key="1">
    <citation type="submission" date="2020-05" db="EMBL/GenBank/DDBJ databases">
        <authorList>
            <person name="Chiriac C."/>
            <person name="Salcher M."/>
            <person name="Ghai R."/>
            <person name="Kavagutti S V."/>
        </authorList>
    </citation>
    <scope>NUCLEOTIDE SEQUENCE</scope>
</reference>
<dbReference type="InterPro" id="IPR003488">
    <property type="entry name" value="DprA"/>
</dbReference>
<protein>
    <submittedName>
        <fullName evidence="3">Unannotated protein</fullName>
    </submittedName>
</protein>
<dbReference type="InterPro" id="IPR057666">
    <property type="entry name" value="DrpA_SLOG"/>
</dbReference>
<comment type="similarity">
    <text evidence="1">Belongs to the DprA/Smf family.</text>
</comment>
<dbReference type="AlphaFoldDB" id="A0A6J7DRB1"/>
<evidence type="ECO:0000259" key="2">
    <source>
        <dbReference type="Pfam" id="PF02481"/>
    </source>
</evidence>
<name>A0A6J7DRB1_9ZZZZ</name>
<gene>
    <name evidence="3" type="ORF">UFOPK3401_00795</name>
</gene>
<dbReference type="NCBIfam" id="TIGR00732">
    <property type="entry name" value="dprA"/>
    <property type="match status" value="1"/>
</dbReference>
<evidence type="ECO:0000256" key="1">
    <source>
        <dbReference type="ARBA" id="ARBA00006525"/>
    </source>
</evidence>
<dbReference type="PANTHER" id="PTHR43022">
    <property type="entry name" value="PROTEIN SMF"/>
    <property type="match status" value="1"/>
</dbReference>
<dbReference type="PANTHER" id="PTHR43022:SF1">
    <property type="entry name" value="PROTEIN SMF"/>
    <property type="match status" value="1"/>
</dbReference>
<dbReference type="GO" id="GO:0009294">
    <property type="term" value="P:DNA-mediated transformation"/>
    <property type="evidence" value="ECO:0007669"/>
    <property type="project" value="InterPro"/>
</dbReference>
<sequence length="298" mass="30992">MKSFNELTARVLLSMVASVGDAQLHDQLKLKSATQIVRELLSSQSTLQRKSTYLKRLPQDPLREVHDALAITDGVGARVVTPSDPLWPSALNDLGPTAPYCLWMRGPLELAHQDSGCRIAIVGARAATHYGVHVAGELAAELVAMDCVVVSGGAFGIDAAAHHGALAADGGTVAVMAHGIDQIYPAGNATLLQRVMETGVAVSELPPGIRPTRQGFLARNRLIAALSAGTVVVEAALRSGSASTVTRAGELGREVMAVPGPVTSAMSVGTHALLRDGATLVTCAEHILEALSPIQLSI</sequence>
<evidence type="ECO:0000313" key="3">
    <source>
        <dbReference type="EMBL" id="CAB4870819.1"/>
    </source>
</evidence>
<dbReference type="Gene3D" id="3.40.50.450">
    <property type="match status" value="1"/>
</dbReference>
<dbReference type="EMBL" id="CAFBLM010000031">
    <property type="protein sequence ID" value="CAB4870819.1"/>
    <property type="molecule type" value="Genomic_DNA"/>
</dbReference>
<proteinExistence type="inferred from homology"/>
<dbReference type="Pfam" id="PF02481">
    <property type="entry name" value="DNA_processg_A"/>
    <property type="match status" value="1"/>
</dbReference>